<sequence>MVENNEEIVLAVALPLDGNECERRVCAMWLKLAEAIEAIISEPSEWIDTVNNAKDAIQFVALAEACFLQATGQNIPAPNVREVLTAREPQS</sequence>
<gene>
    <name evidence="1" type="ORF">HNO88_000276</name>
</gene>
<proteinExistence type="predicted"/>
<dbReference type="Proteomes" id="UP000555448">
    <property type="component" value="Unassembled WGS sequence"/>
</dbReference>
<evidence type="ECO:0000313" key="1">
    <source>
        <dbReference type="EMBL" id="MBB4856979.1"/>
    </source>
</evidence>
<organism evidence="1 2">
    <name type="scientific">Novosphingobium chloroacetimidivorans</name>
    <dbReference type="NCBI Taxonomy" id="1428314"/>
    <lineage>
        <taxon>Bacteria</taxon>
        <taxon>Pseudomonadati</taxon>
        <taxon>Pseudomonadota</taxon>
        <taxon>Alphaproteobacteria</taxon>
        <taxon>Sphingomonadales</taxon>
        <taxon>Sphingomonadaceae</taxon>
        <taxon>Novosphingobium</taxon>
    </lineage>
</organism>
<dbReference type="EMBL" id="JACHLR010000001">
    <property type="protein sequence ID" value="MBB4856979.1"/>
    <property type="molecule type" value="Genomic_DNA"/>
</dbReference>
<dbReference type="RefSeq" id="WP_184242009.1">
    <property type="nucleotide sequence ID" value="NZ_JACHLR010000001.1"/>
</dbReference>
<accession>A0A7W7K655</accession>
<comment type="caution">
    <text evidence="1">The sequence shown here is derived from an EMBL/GenBank/DDBJ whole genome shotgun (WGS) entry which is preliminary data.</text>
</comment>
<reference evidence="1 2" key="1">
    <citation type="submission" date="2020-08" db="EMBL/GenBank/DDBJ databases">
        <title>Functional genomics of gut bacteria from endangered species of beetles.</title>
        <authorList>
            <person name="Carlos-Shanley C."/>
        </authorList>
    </citation>
    <scope>NUCLEOTIDE SEQUENCE [LARGE SCALE GENOMIC DNA]</scope>
    <source>
        <strain evidence="1 2">S00245</strain>
    </source>
</reference>
<protein>
    <submittedName>
        <fullName evidence="1">Uncharacterized protein</fullName>
    </submittedName>
</protein>
<keyword evidence="2" id="KW-1185">Reference proteome</keyword>
<dbReference type="AlphaFoldDB" id="A0A7W7K655"/>
<name>A0A7W7K655_9SPHN</name>
<evidence type="ECO:0000313" key="2">
    <source>
        <dbReference type="Proteomes" id="UP000555448"/>
    </source>
</evidence>